<evidence type="ECO:0000313" key="2">
    <source>
        <dbReference type="EMBL" id="GAG38507.1"/>
    </source>
</evidence>
<dbReference type="Gene3D" id="3.40.1400.10">
    <property type="entry name" value="Sugar-phosphate isomerase, RpiB/LacA/LacB"/>
    <property type="match status" value="1"/>
</dbReference>
<dbReference type="GO" id="GO:0009052">
    <property type="term" value="P:pentose-phosphate shunt, non-oxidative branch"/>
    <property type="evidence" value="ECO:0007669"/>
    <property type="project" value="TreeGrafter"/>
</dbReference>
<dbReference type="InterPro" id="IPR003500">
    <property type="entry name" value="RpiB_LacA_LacB"/>
</dbReference>
<dbReference type="AlphaFoldDB" id="X0XT77"/>
<dbReference type="GO" id="GO:0019316">
    <property type="term" value="P:D-allose catabolic process"/>
    <property type="evidence" value="ECO:0007669"/>
    <property type="project" value="TreeGrafter"/>
</dbReference>
<dbReference type="GO" id="GO:0004751">
    <property type="term" value="F:ribose-5-phosphate isomerase activity"/>
    <property type="evidence" value="ECO:0007669"/>
    <property type="project" value="TreeGrafter"/>
</dbReference>
<accession>X0XT77</accession>
<dbReference type="PANTHER" id="PTHR30345">
    <property type="entry name" value="RIBOSE-5-PHOSPHATE ISOMERASE B"/>
    <property type="match status" value="1"/>
</dbReference>
<dbReference type="InterPro" id="IPR036569">
    <property type="entry name" value="RpiB_LacA_LacB_sf"/>
</dbReference>
<dbReference type="NCBIfam" id="TIGR00689">
    <property type="entry name" value="rpiB_lacA_lacB"/>
    <property type="match status" value="1"/>
</dbReference>
<sequence length="150" mass="16578">MDMDIIIGSDHAGFDLKEEIRKVLSEKGAYTVKDVGTFGRDSVDYPLIAHEVAKNISEGRFSRGILICGSGIGMSIVANRYRNVRAALCNNLYAVRVSRQHNDANILVLGGRVLGPGLALEMVDLFFHSDFEGGRHQRRLEQVEITSKSD</sequence>
<keyword evidence="1" id="KW-0413">Isomerase</keyword>
<proteinExistence type="predicted"/>
<gene>
    <name evidence="2" type="ORF">S01H1_74641</name>
</gene>
<dbReference type="NCBIfam" id="NF004051">
    <property type="entry name" value="PRK05571.1"/>
    <property type="match status" value="1"/>
</dbReference>
<organism evidence="2">
    <name type="scientific">marine sediment metagenome</name>
    <dbReference type="NCBI Taxonomy" id="412755"/>
    <lineage>
        <taxon>unclassified sequences</taxon>
        <taxon>metagenomes</taxon>
        <taxon>ecological metagenomes</taxon>
    </lineage>
</organism>
<protein>
    <recommendedName>
        <fullName evidence="3">Ribose 5-phosphate isomerase B</fullName>
    </recommendedName>
</protein>
<dbReference type="SUPFAM" id="SSF89623">
    <property type="entry name" value="Ribose/Galactose isomerase RpiB/AlsB"/>
    <property type="match status" value="1"/>
</dbReference>
<reference evidence="2" key="1">
    <citation type="journal article" date="2014" name="Front. Microbiol.">
        <title>High frequency of phylogenetically diverse reductive dehalogenase-homologous genes in deep subseafloor sedimentary metagenomes.</title>
        <authorList>
            <person name="Kawai M."/>
            <person name="Futagami T."/>
            <person name="Toyoda A."/>
            <person name="Takaki Y."/>
            <person name="Nishi S."/>
            <person name="Hori S."/>
            <person name="Arai W."/>
            <person name="Tsubouchi T."/>
            <person name="Morono Y."/>
            <person name="Uchiyama I."/>
            <person name="Ito T."/>
            <person name="Fujiyama A."/>
            <person name="Inagaki F."/>
            <person name="Takami H."/>
        </authorList>
    </citation>
    <scope>NUCLEOTIDE SEQUENCE</scope>
    <source>
        <strain evidence="2">Expedition CK06-06</strain>
    </source>
</reference>
<dbReference type="InterPro" id="IPR004785">
    <property type="entry name" value="RpiB"/>
</dbReference>
<evidence type="ECO:0000256" key="1">
    <source>
        <dbReference type="ARBA" id="ARBA00023235"/>
    </source>
</evidence>
<comment type="caution">
    <text evidence="2">The sequence shown here is derived from an EMBL/GenBank/DDBJ whole genome shotgun (WGS) entry which is preliminary data.</text>
</comment>
<dbReference type="PIRSF" id="PIRSF005384">
    <property type="entry name" value="RpiB_LacA_B"/>
    <property type="match status" value="1"/>
</dbReference>
<dbReference type="PANTHER" id="PTHR30345:SF0">
    <property type="entry name" value="DNA DAMAGE-REPAIR_TOLERATION PROTEIN DRT102"/>
    <property type="match status" value="1"/>
</dbReference>
<dbReference type="Pfam" id="PF02502">
    <property type="entry name" value="LacAB_rpiB"/>
    <property type="match status" value="1"/>
</dbReference>
<dbReference type="EMBL" id="BARS01049949">
    <property type="protein sequence ID" value="GAG38507.1"/>
    <property type="molecule type" value="Genomic_DNA"/>
</dbReference>
<evidence type="ECO:0008006" key="3">
    <source>
        <dbReference type="Google" id="ProtNLM"/>
    </source>
</evidence>
<name>X0XT77_9ZZZZ</name>
<dbReference type="NCBIfam" id="TIGR01120">
    <property type="entry name" value="rpiB"/>
    <property type="match status" value="1"/>
</dbReference>